<evidence type="ECO:0000313" key="4">
    <source>
        <dbReference type="Proteomes" id="UP000735302"/>
    </source>
</evidence>
<dbReference type="Proteomes" id="UP000735302">
    <property type="component" value="Unassembled WGS sequence"/>
</dbReference>
<evidence type="ECO:0000256" key="1">
    <source>
        <dbReference type="SAM" id="MobiDB-lite"/>
    </source>
</evidence>
<dbReference type="InterPro" id="IPR050951">
    <property type="entry name" value="Retrovirus_Pol_polyprotein"/>
</dbReference>
<keyword evidence="4" id="KW-1185">Reference proteome</keyword>
<feature type="domain" description="Integrase zinc-binding" evidence="2">
    <location>
        <begin position="122"/>
        <end position="176"/>
    </location>
</feature>
<evidence type="ECO:0000313" key="3">
    <source>
        <dbReference type="EMBL" id="GFO00345.1"/>
    </source>
</evidence>
<feature type="compositionally biased region" description="Polar residues" evidence="1">
    <location>
        <begin position="313"/>
        <end position="373"/>
    </location>
</feature>
<sequence length="399" mass="46788">MLIRLHKFDITLNYKEGKNMFISDMLSRAYLKEKNVDEQIEKDIHLYVNQIRDRWNVKDYKLKQIEAETSRDINLQDLKKQILEGFPAKRNNLRRNLHEFFTNSVELLIQGDLILKGTKIIIPQTMRKEMLQILHSSHAGIEKSKQRARESIYWPRINKDIEDYVNRCSTCQMHRNSKQKEPLLPVEVPQLPWNTVGLDFSLSKLLFNRRLRDNIPTLKINLKPAIPAMARQELQSRQQKQKVFFDRHAKPCKQDFKKGDKVRVQLKDKWIEGRIHDKHQTRSYWINTDSDQAMYRRNTRFIRHDKSPPAAPAQSNSDSYNPVHSDNDKINPNNHLNKDTLTQSKHSGSPPSHNLLQSHSSASTQKADTQTCRDSPPIQHSHHKTKCGRSIRPPPKLTL</sequence>
<dbReference type="AlphaFoldDB" id="A0AAV4A096"/>
<gene>
    <name evidence="3" type="ORF">PoB_002685000</name>
</gene>
<dbReference type="InterPro" id="IPR041588">
    <property type="entry name" value="Integrase_H2C2"/>
</dbReference>
<dbReference type="PANTHER" id="PTHR37984">
    <property type="entry name" value="PROTEIN CBG26694"/>
    <property type="match status" value="1"/>
</dbReference>
<name>A0AAV4A096_9GAST</name>
<comment type="caution">
    <text evidence="3">The sequence shown here is derived from an EMBL/GenBank/DDBJ whole genome shotgun (WGS) entry which is preliminary data.</text>
</comment>
<protein>
    <submittedName>
        <fullName evidence="3">Polyprotein</fullName>
    </submittedName>
</protein>
<dbReference type="FunFam" id="1.10.340.70:FF:000003">
    <property type="entry name" value="Protein CBG25708"/>
    <property type="match status" value="1"/>
</dbReference>
<proteinExistence type="predicted"/>
<dbReference type="Gene3D" id="1.10.340.70">
    <property type="match status" value="1"/>
</dbReference>
<organism evidence="3 4">
    <name type="scientific">Plakobranchus ocellatus</name>
    <dbReference type="NCBI Taxonomy" id="259542"/>
    <lineage>
        <taxon>Eukaryota</taxon>
        <taxon>Metazoa</taxon>
        <taxon>Spiralia</taxon>
        <taxon>Lophotrochozoa</taxon>
        <taxon>Mollusca</taxon>
        <taxon>Gastropoda</taxon>
        <taxon>Heterobranchia</taxon>
        <taxon>Euthyneura</taxon>
        <taxon>Panpulmonata</taxon>
        <taxon>Sacoglossa</taxon>
        <taxon>Placobranchoidea</taxon>
        <taxon>Plakobranchidae</taxon>
        <taxon>Plakobranchus</taxon>
    </lineage>
</organism>
<evidence type="ECO:0000259" key="2">
    <source>
        <dbReference type="Pfam" id="PF17921"/>
    </source>
</evidence>
<dbReference type="EMBL" id="BLXT01003071">
    <property type="protein sequence ID" value="GFO00345.1"/>
    <property type="molecule type" value="Genomic_DNA"/>
</dbReference>
<feature type="region of interest" description="Disordered" evidence="1">
    <location>
        <begin position="304"/>
        <end position="399"/>
    </location>
</feature>
<accession>A0AAV4A096</accession>
<reference evidence="3 4" key="1">
    <citation type="journal article" date="2021" name="Elife">
        <title>Chloroplast acquisition without the gene transfer in kleptoplastic sea slugs, Plakobranchus ocellatus.</title>
        <authorList>
            <person name="Maeda T."/>
            <person name="Takahashi S."/>
            <person name="Yoshida T."/>
            <person name="Shimamura S."/>
            <person name="Takaki Y."/>
            <person name="Nagai Y."/>
            <person name="Toyoda A."/>
            <person name="Suzuki Y."/>
            <person name="Arimoto A."/>
            <person name="Ishii H."/>
            <person name="Satoh N."/>
            <person name="Nishiyama T."/>
            <person name="Hasebe M."/>
            <person name="Maruyama T."/>
            <person name="Minagawa J."/>
            <person name="Obokata J."/>
            <person name="Shigenobu S."/>
        </authorList>
    </citation>
    <scope>NUCLEOTIDE SEQUENCE [LARGE SCALE GENOMIC DNA]</scope>
</reference>
<feature type="compositionally biased region" description="Basic residues" evidence="1">
    <location>
        <begin position="380"/>
        <end position="389"/>
    </location>
</feature>
<dbReference type="Pfam" id="PF17921">
    <property type="entry name" value="Integrase_H2C2"/>
    <property type="match status" value="1"/>
</dbReference>
<dbReference type="PANTHER" id="PTHR37984:SF7">
    <property type="entry name" value="INTEGRASE CATALYTIC DOMAIN-CONTAINING PROTEIN"/>
    <property type="match status" value="1"/>
</dbReference>